<evidence type="ECO:0000313" key="3">
    <source>
        <dbReference type="EMBL" id="GMN68348.1"/>
    </source>
</evidence>
<accession>A0AA88E646</accession>
<reference evidence="3" key="1">
    <citation type="submission" date="2023-07" db="EMBL/GenBank/DDBJ databases">
        <title>draft genome sequence of fig (Ficus carica).</title>
        <authorList>
            <person name="Takahashi T."/>
            <person name="Nishimura K."/>
        </authorList>
    </citation>
    <scope>NUCLEOTIDE SEQUENCE</scope>
</reference>
<protein>
    <recommendedName>
        <fullName evidence="2">Integrase catalytic domain-containing protein</fullName>
    </recommendedName>
</protein>
<evidence type="ECO:0000313" key="4">
    <source>
        <dbReference type="Proteomes" id="UP001187192"/>
    </source>
</evidence>
<dbReference type="GO" id="GO:0003676">
    <property type="term" value="F:nucleic acid binding"/>
    <property type="evidence" value="ECO:0007669"/>
    <property type="project" value="InterPro"/>
</dbReference>
<dbReference type="PROSITE" id="PS50994">
    <property type="entry name" value="INTEGRASE"/>
    <property type="match status" value="1"/>
</dbReference>
<gene>
    <name evidence="3" type="ORF">TIFTF001_037405</name>
</gene>
<evidence type="ECO:0000256" key="1">
    <source>
        <dbReference type="SAM" id="MobiDB-lite"/>
    </source>
</evidence>
<keyword evidence="4" id="KW-1185">Reference proteome</keyword>
<dbReference type="Proteomes" id="UP001187192">
    <property type="component" value="Unassembled WGS sequence"/>
</dbReference>
<dbReference type="PANTHER" id="PTHR37984:SF5">
    <property type="entry name" value="PROTEIN NYNRIN-LIKE"/>
    <property type="match status" value="1"/>
</dbReference>
<feature type="domain" description="Integrase catalytic" evidence="2">
    <location>
        <begin position="392"/>
        <end position="505"/>
    </location>
</feature>
<dbReference type="Gene3D" id="3.30.420.10">
    <property type="entry name" value="Ribonuclease H-like superfamily/Ribonuclease H"/>
    <property type="match status" value="1"/>
</dbReference>
<dbReference type="SUPFAM" id="SSF53098">
    <property type="entry name" value="Ribonuclease H-like"/>
    <property type="match status" value="1"/>
</dbReference>
<feature type="compositionally biased region" description="Basic and acidic residues" evidence="1">
    <location>
        <begin position="211"/>
        <end position="220"/>
    </location>
</feature>
<sequence>MTGKAIPKTTSVGPWMLQHAEDRNLRLVRAQSNFEDASVQSLAGNTTVKSSERYISTLETNQHELVVSDETEKPKDLEFPNSFLPRECALHDGVMLQENNIQFVKPKGTNACESEMKRPSTSCLIPVSVQDCGSDTAKQMECQNQEDIEPVSVDSKPAIENYNLDAQFQHDVGLHDHYTTLELGSIDEDHRIDAVSAEDVQVEGDPFNNHIVEHDDSEDKQINLSVESSCRDSSSQPEDKFSPELHNSLMGQIFALNGENDVSKHQEDQDKQKSKDGNIADLNLEVSVHDRRQFKSPGLPLHEHMDQVLKEYEVVNCMIGEPDGNSVNQIKEVFPPIVTGVGLSLADNSAEVFNEENDFENVLELSREPLRCLDTTEAQKVLREVRVEECGEHQRRKKLYQHLLRMGYYWPTMGKDPPAFVKKYFTKWVKAIPLRKATGAIVSNFFRENLVCRFDIPYKIVIDNGTPFINNDIASTLYGYRIKQRKSMPYYPQGNGQAEANNKTLIRIWSTNMLGAELYISLMRFGHTGLQLGRQPNFLFILLSMVQKRSLRWNSKYLQLGWQWSMIWSGMWSLVGNEID</sequence>
<dbReference type="Gene3D" id="1.10.340.70">
    <property type="match status" value="1"/>
</dbReference>
<dbReference type="InterPro" id="IPR001584">
    <property type="entry name" value="Integrase_cat-core"/>
</dbReference>
<dbReference type="InterPro" id="IPR050951">
    <property type="entry name" value="Retrovirus_Pol_polyprotein"/>
</dbReference>
<dbReference type="InterPro" id="IPR012337">
    <property type="entry name" value="RNaseH-like_sf"/>
</dbReference>
<dbReference type="EMBL" id="BTGU01000598">
    <property type="protein sequence ID" value="GMN68348.1"/>
    <property type="molecule type" value="Genomic_DNA"/>
</dbReference>
<organism evidence="3 4">
    <name type="scientific">Ficus carica</name>
    <name type="common">Common fig</name>
    <dbReference type="NCBI Taxonomy" id="3494"/>
    <lineage>
        <taxon>Eukaryota</taxon>
        <taxon>Viridiplantae</taxon>
        <taxon>Streptophyta</taxon>
        <taxon>Embryophyta</taxon>
        <taxon>Tracheophyta</taxon>
        <taxon>Spermatophyta</taxon>
        <taxon>Magnoliopsida</taxon>
        <taxon>eudicotyledons</taxon>
        <taxon>Gunneridae</taxon>
        <taxon>Pentapetalae</taxon>
        <taxon>rosids</taxon>
        <taxon>fabids</taxon>
        <taxon>Rosales</taxon>
        <taxon>Moraceae</taxon>
        <taxon>Ficeae</taxon>
        <taxon>Ficus</taxon>
    </lineage>
</organism>
<dbReference type="GO" id="GO:0015074">
    <property type="term" value="P:DNA integration"/>
    <property type="evidence" value="ECO:0007669"/>
    <property type="project" value="InterPro"/>
</dbReference>
<name>A0AA88E646_FICCA</name>
<feature type="region of interest" description="Disordered" evidence="1">
    <location>
        <begin position="201"/>
        <end position="220"/>
    </location>
</feature>
<evidence type="ECO:0000259" key="2">
    <source>
        <dbReference type="PROSITE" id="PS50994"/>
    </source>
</evidence>
<dbReference type="PANTHER" id="PTHR37984">
    <property type="entry name" value="PROTEIN CBG26694"/>
    <property type="match status" value="1"/>
</dbReference>
<comment type="caution">
    <text evidence="3">The sequence shown here is derived from an EMBL/GenBank/DDBJ whole genome shotgun (WGS) entry which is preliminary data.</text>
</comment>
<proteinExistence type="predicted"/>
<dbReference type="AlphaFoldDB" id="A0AA88E646"/>
<dbReference type="InterPro" id="IPR036397">
    <property type="entry name" value="RNaseH_sf"/>
</dbReference>